<keyword evidence="2" id="KW-1185">Reference proteome</keyword>
<protein>
    <submittedName>
        <fullName evidence="1">Uncharacterized protein</fullName>
    </submittedName>
</protein>
<gene>
    <name evidence="1" type="ORF">QHF89_41640</name>
</gene>
<accession>A0ABT6P6Z9</accession>
<comment type="caution">
    <text evidence="1">The sequence shown here is derived from an EMBL/GenBank/DDBJ whole genome shotgun (WGS) entry which is preliminary data.</text>
</comment>
<organism evidence="1 2">
    <name type="scientific">Polyangium sorediatum</name>
    <dbReference type="NCBI Taxonomy" id="889274"/>
    <lineage>
        <taxon>Bacteria</taxon>
        <taxon>Pseudomonadati</taxon>
        <taxon>Myxococcota</taxon>
        <taxon>Polyangia</taxon>
        <taxon>Polyangiales</taxon>
        <taxon>Polyangiaceae</taxon>
        <taxon>Polyangium</taxon>
    </lineage>
</organism>
<dbReference type="EMBL" id="JARZHI010000072">
    <property type="protein sequence ID" value="MDI1436082.1"/>
    <property type="molecule type" value="Genomic_DNA"/>
</dbReference>
<dbReference type="Proteomes" id="UP001160301">
    <property type="component" value="Unassembled WGS sequence"/>
</dbReference>
<sequence>MRLFFRLRGERLESEDIAQRGERACGRFCFRLRFRFRLRAAS</sequence>
<reference evidence="1 2" key="1">
    <citation type="submission" date="2023-04" db="EMBL/GenBank/DDBJ databases">
        <title>The genome sequence of Polyangium sorediatum DSM14670.</title>
        <authorList>
            <person name="Zhang X."/>
        </authorList>
    </citation>
    <scope>NUCLEOTIDE SEQUENCE [LARGE SCALE GENOMIC DNA]</scope>
    <source>
        <strain evidence="1 2">DSM 14670</strain>
    </source>
</reference>
<proteinExistence type="predicted"/>
<dbReference type="RefSeq" id="WP_284721619.1">
    <property type="nucleotide sequence ID" value="NZ_JARZHI010000072.1"/>
</dbReference>
<evidence type="ECO:0000313" key="2">
    <source>
        <dbReference type="Proteomes" id="UP001160301"/>
    </source>
</evidence>
<name>A0ABT6P6Z9_9BACT</name>
<evidence type="ECO:0000313" key="1">
    <source>
        <dbReference type="EMBL" id="MDI1436082.1"/>
    </source>
</evidence>